<accession>A0A975BQY0</accession>
<reference evidence="2" key="1">
    <citation type="journal article" date="2021" name="Microb. Physiol.">
        <title>Proteogenomic Insights into the Physiology of Marine, Sulfate-Reducing, Filamentous Desulfonema limicola and Desulfonema magnum.</title>
        <authorList>
            <person name="Schnaars V."/>
            <person name="Wohlbrand L."/>
            <person name="Scheve S."/>
            <person name="Hinrichs C."/>
            <person name="Reinhardt R."/>
            <person name="Rabus R."/>
        </authorList>
    </citation>
    <scope>NUCLEOTIDE SEQUENCE</scope>
    <source>
        <strain evidence="2">4be13</strain>
    </source>
</reference>
<protein>
    <submittedName>
        <fullName evidence="2">Schlafen and ATP-dependent DNA helicase domains-containing protein</fullName>
    </submittedName>
</protein>
<gene>
    <name evidence="2" type="ORF">dnm_054930</name>
</gene>
<proteinExistence type="predicted"/>
<dbReference type="RefSeq" id="WP_207678060.1">
    <property type="nucleotide sequence ID" value="NZ_CP061800.1"/>
</dbReference>
<evidence type="ECO:0000313" key="2">
    <source>
        <dbReference type="EMBL" id="QTA89440.1"/>
    </source>
</evidence>
<sequence>MNHMLKLKEILKKGASPTVEFKRDSVRNERLAKELGAMANFRGGILVLGADDKGKPVGLTRDDNEERLQNICYNFEPPLQVAVESGSTDKKTLLVVKITDNYEKPYAYKSQTRNIYYIRSGTVSREATRAELRRMFQQSAELHYEVLPLSNTSVETLNYHLMRSFFKEYRFIRLDDYYGQEQQIILNNLSILQDEKTTFAGQLLFGNNPRKYIPAAGINVAVYKGKNKASQVADHHFFDGPLTEDVPLLFKYLSLFNAAAFDNIQDIRKEKKNYPDEAVREAVINAICHRDYTIKGSGIMIELFENRMEITSPGGLPNTQSISKIKMGMVYQRNPLLVQYFYDFRYVERLGRGIQKIVQTMQENGNPEPEFIDGITYFKVVLRKARK</sequence>
<dbReference type="Gene3D" id="3.30.565.60">
    <property type="match status" value="1"/>
</dbReference>
<name>A0A975BQY0_9BACT</name>
<dbReference type="AlphaFoldDB" id="A0A975BQY0"/>
<keyword evidence="2" id="KW-0347">Helicase</keyword>
<evidence type="ECO:0000313" key="3">
    <source>
        <dbReference type="Proteomes" id="UP000663722"/>
    </source>
</evidence>
<keyword evidence="2" id="KW-0067">ATP-binding</keyword>
<dbReference type="GO" id="GO:0004386">
    <property type="term" value="F:helicase activity"/>
    <property type="evidence" value="ECO:0007669"/>
    <property type="project" value="UniProtKB-KW"/>
</dbReference>
<evidence type="ECO:0000259" key="1">
    <source>
        <dbReference type="Pfam" id="PF04326"/>
    </source>
</evidence>
<dbReference type="InterPro" id="IPR038461">
    <property type="entry name" value="Schlafen_AlbA_2_dom_sf"/>
</dbReference>
<keyword evidence="2" id="KW-0547">Nucleotide-binding</keyword>
<keyword evidence="2" id="KW-0378">Hydrolase</keyword>
<dbReference type="PANTHER" id="PTHR30595:SF6">
    <property type="entry name" value="SCHLAFEN ALBA-2 DOMAIN-CONTAINING PROTEIN"/>
    <property type="match status" value="1"/>
</dbReference>
<dbReference type="Proteomes" id="UP000663722">
    <property type="component" value="Chromosome"/>
</dbReference>
<dbReference type="EMBL" id="CP061800">
    <property type="protein sequence ID" value="QTA89440.1"/>
    <property type="molecule type" value="Genomic_DNA"/>
</dbReference>
<dbReference type="Pfam" id="PF04326">
    <property type="entry name" value="SLFN_AlbA_2"/>
    <property type="match status" value="1"/>
</dbReference>
<dbReference type="KEGG" id="dmm:dnm_054930"/>
<keyword evidence="3" id="KW-1185">Reference proteome</keyword>
<dbReference type="PANTHER" id="PTHR30595">
    <property type="entry name" value="GLPR-RELATED TRANSCRIPTIONAL REPRESSOR"/>
    <property type="match status" value="1"/>
</dbReference>
<feature type="domain" description="Schlafen AlbA-2" evidence="1">
    <location>
        <begin position="17"/>
        <end position="127"/>
    </location>
</feature>
<dbReference type="Pfam" id="PF13749">
    <property type="entry name" value="HATPase_c_4"/>
    <property type="match status" value="1"/>
</dbReference>
<organism evidence="2 3">
    <name type="scientific">Desulfonema magnum</name>
    <dbReference type="NCBI Taxonomy" id="45655"/>
    <lineage>
        <taxon>Bacteria</taxon>
        <taxon>Pseudomonadati</taxon>
        <taxon>Thermodesulfobacteriota</taxon>
        <taxon>Desulfobacteria</taxon>
        <taxon>Desulfobacterales</taxon>
        <taxon>Desulfococcaceae</taxon>
        <taxon>Desulfonema</taxon>
    </lineage>
</organism>
<dbReference type="InterPro" id="IPR007421">
    <property type="entry name" value="Schlafen_AlbA_2_dom"/>
</dbReference>
<dbReference type="Gene3D" id="3.30.950.30">
    <property type="entry name" value="Schlafen, AAA domain"/>
    <property type="match status" value="1"/>
</dbReference>
<dbReference type="InterPro" id="IPR038475">
    <property type="entry name" value="RecG_C_sf"/>
</dbReference>